<feature type="transmembrane region" description="Helical" evidence="8">
    <location>
        <begin position="280"/>
        <end position="304"/>
    </location>
</feature>
<keyword evidence="7 8" id="KW-0472">Membrane</keyword>
<dbReference type="Gene3D" id="3.40.50.300">
    <property type="entry name" value="P-loop containing nucleotide triphosphate hydrolases"/>
    <property type="match status" value="2"/>
</dbReference>
<dbReference type="PROSITE" id="PS00211">
    <property type="entry name" value="ABC_TRANSPORTER_1"/>
    <property type="match status" value="1"/>
</dbReference>
<organism evidence="10 11">
    <name type="scientific">Theileria orientalis</name>
    <dbReference type="NCBI Taxonomy" id="68886"/>
    <lineage>
        <taxon>Eukaryota</taxon>
        <taxon>Sar</taxon>
        <taxon>Alveolata</taxon>
        <taxon>Apicomplexa</taxon>
        <taxon>Aconoidasida</taxon>
        <taxon>Piroplasmida</taxon>
        <taxon>Theileriidae</taxon>
        <taxon>Theileria</taxon>
    </lineage>
</organism>
<dbReference type="GO" id="GO:0042626">
    <property type="term" value="F:ATPase-coupled transmembrane transporter activity"/>
    <property type="evidence" value="ECO:0007669"/>
    <property type="project" value="TreeGrafter"/>
</dbReference>
<dbReference type="Proteomes" id="UP000244803">
    <property type="component" value="Chromosome 1"/>
</dbReference>
<dbReference type="InterPro" id="IPR036640">
    <property type="entry name" value="ABC1_TM_sf"/>
</dbReference>
<keyword evidence="4" id="KW-0547">Nucleotide-binding</keyword>
<comment type="similarity">
    <text evidence="2">Belongs to the ABC transporter superfamily. ABCC family. Conjugate transporter (TC 3.A.1.208) subfamily.</text>
</comment>
<evidence type="ECO:0000256" key="4">
    <source>
        <dbReference type="ARBA" id="ARBA00022741"/>
    </source>
</evidence>
<evidence type="ECO:0000256" key="6">
    <source>
        <dbReference type="ARBA" id="ARBA00022989"/>
    </source>
</evidence>
<dbReference type="Gene3D" id="1.20.1560.10">
    <property type="entry name" value="ABC transporter type 1, transmembrane domain"/>
    <property type="match status" value="1"/>
</dbReference>
<keyword evidence="6 8" id="KW-1133">Transmembrane helix</keyword>
<accession>A0A976SK97</accession>
<evidence type="ECO:0000256" key="8">
    <source>
        <dbReference type="SAM" id="Phobius"/>
    </source>
</evidence>
<sequence length="1515" mass="173251">MNRHSISNLAHSGDAPDPLFWESDVHRKSYYKNTKNRRFRYYDDSNVLKYPFYHWVPSWISLFSKGYLEPYRFHPLPLSDQIQYWEPILSKHISDELVKLEFSDFSRSKLNKKIEDRPRKSIFVKAMFISFWKRVLLGLLGIVITNILSMSISILVEKLLKILSDKSFSVIKTVLFLLAIIFCQILDGLFGDNFVFYMFRFVFIVQSCPPISAFRHGLSHRRNFSNNINGSNPLSVCNQVVHSCSPDSECSKNPLYCPARRHQTRDISSKMVTIDFTDSYGISVFFSSMITIIEFLTNFIYGIFLVSTRIKVNIWVLYLIGALFLSLMVVMEIIGCYAFGWILYIRDNKVCKLNSILNSLSVIKKMFYDDIAANIITQVRNNELSLFYIRIFLLYFNMALYSSCINVSFYVMHRYFVKSVTNANVITEIDTSAFITTFYIYMRIINSMFQIPISIKHIGTSLPSYKRLEKFFNGCSPNFYISDNKYTGSVKASSTMVPITIDQLPKNVVVYYKDATFAWVHTRNDLLNKKYEPCLTNVNFELKRGQMAIVTGSHGSGKSNFVKSMLGEMTLVRGSMAVVPLHTSMPIFYASQDIWLQRGTIRSNITFGYKFDEHLYNAVLKAVELEFDISTWEKGDLRVVSDNAHTLSGGQRVRMELARAVYAYTVFHQVNKDYNNSKCSFLMCLDASFHGLDPYVSKTIFNNLFNPKTGLLAKDDLSVVLTVSKQVLDVFTNLFDPLQFRNTPIYDVKNKEVTLSYNLHDLAKDKATIGGHKDLTESASGPYDTNCLTNDMLSLCSSGSNTRLGRSEETKSKYLKSFQSFSTSQTSGIGFDPHLVYMKPAVQLFAISIMLIVTITIMDNVKLVLSTRLSDYITKNINQYKDGELVDLSEIKTLSNSSLKVIGILVLTIIILSLLFTLSLSLSCITSSRKFHEYCINSIFKYSSSVIKIKKEINQVMTYILCDIIMFDDSLSHEFYLIVSSFVITAIHLITLYYLIPISIPFVVMTFFIVSERMFLNCVRSAKAIEVCYLETTAQLNMNIENATRGSSIYRSFRKDWELLVNQTEHNDYKVRSNFTMFFTLTWLSVSFNWIFSATTFVILVMPIVLDRFTKFKLQVGYFGLALSLSMNVVKSFTKFTIISAMVEVYMCSVERFKYFIPPGAKLKFDKSPNTHEEYLVNPGNKDALDLDKKQLLRRRAVEFKADNRKFYGVRRLFYHPRITIVDVDKYVTNEHSGVELRDVCVYTTPDLNPEGMILKNITVSAHKSEMIGMVGRTGAGKTTLLSVLQNVIENRTGQVLLDGKDLNDIPKVVLRQIIGVLPQLPFVFKGWTVRRFLDPRRLFSDDQISVALSRCGILEFVNELPGGKKLDSILAPEEPLLYYQKSKGAKSSSMELTKPGDESGISVPSSQLRTLSLARLVLYRHFYRIIVVDEPPEEDSAEETRAGTKNLGVQIYDLLQKYFNHCTTFVTAHDVNVLKKCTYVWALHQGCLVRICKSSDIAPSECISKIIEESIKCS</sequence>
<dbReference type="SUPFAM" id="SSF90123">
    <property type="entry name" value="ABC transporter transmembrane region"/>
    <property type="match status" value="2"/>
</dbReference>
<keyword evidence="5" id="KW-0067">ATP-binding</keyword>
<reference evidence="10" key="1">
    <citation type="submission" date="2022-07" db="EMBL/GenBank/DDBJ databases">
        <title>Evaluation of T. orientalis genome assembly methods using nanopore sequencing and analysis of variation between genomes.</title>
        <authorList>
            <person name="Yam J."/>
            <person name="Micallef M.L."/>
            <person name="Liu M."/>
            <person name="Djordjevic S.P."/>
            <person name="Bogema D.R."/>
            <person name="Jenkins C."/>
        </authorList>
    </citation>
    <scope>NUCLEOTIDE SEQUENCE</scope>
    <source>
        <strain evidence="10">Fish Creek</strain>
    </source>
</reference>
<evidence type="ECO:0000313" key="10">
    <source>
        <dbReference type="EMBL" id="UVC54088.1"/>
    </source>
</evidence>
<evidence type="ECO:0000256" key="5">
    <source>
        <dbReference type="ARBA" id="ARBA00022840"/>
    </source>
</evidence>
<dbReference type="InterPro" id="IPR003439">
    <property type="entry name" value="ABC_transporter-like_ATP-bd"/>
</dbReference>
<feature type="transmembrane region" description="Helical" evidence="8">
    <location>
        <begin position="975"/>
        <end position="996"/>
    </location>
</feature>
<protein>
    <recommendedName>
        <fullName evidence="9">ABC transporter domain-containing protein</fullName>
    </recommendedName>
</protein>
<feature type="domain" description="ABC transporter" evidence="9">
    <location>
        <begin position="1235"/>
        <end position="1511"/>
    </location>
</feature>
<evidence type="ECO:0000313" key="11">
    <source>
        <dbReference type="Proteomes" id="UP000244803"/>
    </source>
</evidence>
<dbReference type="GO" id="GO:0016020">
    <property type="term" value="C:membrane"/>
    <property type="evidence" value="ECO:0007669"/>
    <property type="project" value="UniProtKB-SubCell"/>
</dbReference>
<dbReference type="GO" id="GO:0005524">
    <property type="term" value="F:ATP binding"/>
    <property type="evidence" value="ECO:0007669"/>
    <property type="project" value="UniProtKB-KW"/>
</dbReference>
<dbReference type="InterPro" id="IPR017871">
    <property type="entry name" value="ABC_transporter-like_CS"/>
</dbReference>
<dbReference type="InterPro" id="IPR050173">
    <property type="entry name" value="ABC_transporter_C-like"/>
</dbReference>
<feature type="transmembrane region" description="Helical" evidence="8">
    <location>
        <begin position="423"/>
        <end position="442"/>
    </location>
</feature>
<evidence type="ECO:0000259" key="9">
    <source>
        <dbReference type="PROSITE" id="PS50893"/>
    </source>
</evidence>
<dbReference type="InterPro" id="IPR003593">
    <property type="entry name" value="AAA+_ATPase"/>
</dbReference>
<evidence type="ECO:0000256" key="3">
    <source>
        <dbReference type="ARBA" id="ARBA00022692"/>
    </source>
</evidence>
<feature type="transmembrane region" description="Helical" evidence="8">
    <location>
        <begin position="1087"/>
        <end position="1106"/>
    </location>
</feature>
<dbReference type="EMBL" id="CP056065">
    <property type="protein sequence ID" value="UVC54088.1"/>
    <property type="molecule type" value="Genomic_DNA"/>
</dbReference>
<feature type="transmembrane region" description="Helical" evidence="8">
    <location>
        <begin position="841"/>
        <end position="858"/>
    </location>
</feature>
<feature type="transmembrane region" description="Helical" evidence="8">
    <location>
        <begin position="135"/>
        <end position="156"/>
    </location>
</feature>
<keyword evidence="3 8" id="KW-0812">Transmembrane</keyword>
<dbReference type="Pfam" id="PF00005">
    <property type="entry name" value="ABC_tran"/>
    <property type="match status" value="2"/>
</dbReference>
<dbReference type="GO" id="GO:0016887">
    <property type="term" value="F:ATP hydrolysis activity"/>
    <property type="evidence" value="ECO:0007669"/>
    <property type="project" value="InterPro"/>
</dbReference>
<feature type="transmembrane region" description="Helical" evidence="8">
    <location>
        <begin position="168"/>
        <end position="190"/>
    </location>
</feature>
<feature type="transmembrane region" description="Helical" evidence="8">
    <location>
        <begin position="387"/>
        <end position="411"/>
    </location>
</feature>
<proteinExistence type="inferred from homology"/>
<feature type="transmembrane region" description="Helical" evidence="8">
    <location>
        <begin position="316"/>
        <end position="344"/>
    </location>
</feature>
<feature type="domain" description="ABC transporter" evidence="9">
    <location>
        <begin position="510"/>
        <end position="757"/>
    </location>
</feature>
<evidence type="ECO:0000256" key="1">
    <source>
        <dbReference type="ARBA" id="ARBA00004141"/>
    </source>
</evidence>
<dbReference type="PANTHER" id="PTHR24223">
    <property type="entry name" value="ATP-BINDING CASSETTE SUB-FAMILY C"/>
    <property type="match status" value="1"/>
</dbReference>
<name>A0A976SK97_THEOR</name>
<dbReference type="SMART" id="SM00382">
    <property type="entry name" value="AAA"/>
    <property type="match status" value="2"/>
</dbReference>
<dbReference type="InterPro" id="IPR027417">
    <property type="entry name" value="P-loop_NTPase"/>
</dbReference>
<gene>
    <name evidence="10" type="ORF">MACJ_003420</name>
</gene>
<evidence type="ECO:0000256" key="7">
    <source>
        <dbReference type="ARBA" id="ARBA00023136"/>
    </source>
</evidence>
<comment type="subcellular location">
    <subcellularLocation>
        <location evidence="1">Membrane</location>
        <topology evidence="1">Multi-pass membrane protein</topology>
    </subcellularLocation>
</comment>
<dbReference type="SUPFAM" id="SSF52540">
    <property type="entry name" value="P-loop containing nucleoside triphosphate hydrolases"/>
    <property type="match status" value="2"/>
</dbReference>
<dbReference type="PANTHER" id="PTHR24223:SF456">
    <property type="entry name" value="MULTIDRUG RESISTANCE-ASSOCIATED PROTEIN LETHAL(2)03659"/>
    <property type="match status" value="1"/>
</dbReference>
<feature type="transmembrane region" description="Helical" evidence="8">
    <location>
        <begin position="901"/>
        <end position="922"/>
    </location>
</feature>
<dbReference type="PROSITE" id="PS50893">
    <property type="entry name" value="ABC_TRANSPORTER_2"/>
    <property type="match status" value="2"/>
</dbReference>
<evidence type="ECO:0000256" key="2">
    <source>
        <dbReference type="ARBA" id="ARBA00009726"/>
    </source>
</evidence>